<dbReference type="InterPro" id="IPR005097">
    <property type="entry name" value="Sacchrp_dh_NADP-bd"/>
</dbReference>
<organism evidence="2 3">
    <name type="scientific">Lujinxingia sediminis</name>
    <dbReference type="NCBI Taxonomy" id="2480984"/>
    <lineage>
        <taxon>Bacteria</taxon>
        <taxon>Deltaproteobacteria</taxon>
        <taxon>Bradymonadales</taxon>
        <taxon>Lujinxingiaceae</taxon>
        <taxon>Lujinxingia</taxon>
    </lineage>
</organism>
<evidence type="ECO:0000313" key="2">
    <source>
        <dbReference type="EMBL" id="RVU48131.1"/>
    </source>
</evidence>
<evidence type="ECO:0000259" key="1">
    <source>
        <dbReference type="Pfam" id="PF03435"/>
    </source>
</evidence>
<dbReference type="InterPro" id="IPR036291">
    <property type="entry name" value="NAD(P)-bd_dom_sf"/>
</dbReference>
<dbReference type="Pfam" id="PF03435">
    <property type="entry name" value="Sacchrp_dh_NADP"/>
    <property type="match status" value="1"/>
</dbReference>
<dbReference type="Gene3D" id="3.40.50.720">
    <property type="entry name" value="NAD(P)-binding Rossmann-like Domain"/>
    <property type="match status" value="1"/>
</dbReference>
<comment type="caution">
    <text evidence="2">The sequence shown here is derived from an EMBL/GenBank/DDBJ whole genome shotgun (WGS) entry which is preliminary data.</text>
</comment>
<feature type="domain" description="Saccharopine dehydrogenase NADP binding" evidence="1">
    <location>
        <begin position="24"/>
        <end position="127"/>
    </location>
</feature>
<evidence type="ECO:0000313" key="3">
    <source>
        <dbReference type="Proteomes" id="UP000282926"/>
    </source>
</evidence>
<dbReference type="PANTHER" id="PTHR43796:SF2">
    <property type="entry name" value="CARBOXYNORSPERMIDINE SYNTHASE"/>
    <property type="match status" value="1"/>
</dbReference>
<dbReference type="PANTHER" id="PTHR43796">
    <property type="entry name" value="CARBOXYNORSPERMIDINE SYNTHASE"/>
    <property type="match status" value="1"/>
</dbReference>
<dbReference type="Proteomes" id="UP000282926">
    <property type="component" value="Unassembled WGS sequence"/>
</dbReference>
<dbReference type="SUPFAM" id="SSF51735">
    <property type="entry name" value="NAD(P)-binding Rossmann-fold domains"/>
    <property type="match status" value="1"/>
</dbReference>
<sequence>MTFEIGSEVARAFFRSETMDTAKVLVVGGYGEVGRRVSEGLVRSGEVRVVIAGRREEEATRFASELSEVAGGEEVSARHIDLGERPGFEAAIRDIDVVVMCVDAPDAHAALTTVQAGKGYVDISADDRLLTSIEALESRAIAAGGRALLSVGLAPGLTNLLGAEVMRRSGQNSEVSLWIELGMGDVHGEAAIGWMLDHLDTRFQVRGPDGWREVRSLESYRTLRWPEEPHPRRYYPFPFADQASLVRRSTARSVETRFRLSSGVITGALAWLSRMGGARALRHNALRQMAIGGLQSFARGTDRWRVAASAKAGTSSGDTTFVMGMEGAGESRATATVAVAAVKKLLSGDVAAGIWHLHQVMGLSSLVDALQGDDPNVRVSTWTL</sequence>
<proteinExistence type="predicted"/>
<reference evidence="2 3" key="1">
    <citation type="submission" date="2019-01" db="EMBL/GenBank/DDBJ databases">
        <title>Lujinxingia litoralis gen. nov., sp. nov. and Lujinxingia sediminis gen. nov., sp. nov., new members in the order Bradymonadales, isolated from coastal sediment.</title>
        <authorList>
            <person name="Li C.-M."/>
        </authorList>
    </citation>
    <scope>NUCLEOTIDE SEQUENCE [LARGE SCALE GENOMIC DNA]</scope>
    <source>
        <strain evidence="2 3">SEH01</strain>
    </source>
</reference>
<gene>
    <name evidence="2" type="ORF">EA187_01455</name>
</gene>
<name>A0ABY0CW89_9DELT</name>
<keyword evidence="3" id="KW-1185">Reference proteome</keyword>
<accession>A0ABY0CW89</accession>
<protein>
    <submittedName>
        <fullName evidence="2">KR domain-containing protein</fullName>
    </submittedName>
</protein>
<dbReference type="EMBL" id="SADD01000001">
    <property type="protein sequence ID" value="RVU48131.1"/>
    <property type="molecule type" value="Genomic_DNA"/>
</dbReference>